<gene>
    <name evidence="1" type="ORF">L917_15420</name>
</gene>
<reference evidence="1" key="1">
    <citation type="submission" date="2013-11" db="EMBL/GenBank/DDBJ databases">
        <title>The Genome Sequence of Phytophthora parasitica CHvinca01.</title>
        <authorList>
            <consortium name="The Broad Institute Genomics Platform"/>
            <person name="Russ C."/>
            <person name="Tyler B."/>
            <person name="Panabieres F."/>
            <person name="Shan W."/>
            <person name="Tripathy S."/>
            <person name="Grunwald N."/>
            <person name="Machado M."/>
            <person name="Johnson C.S."/>
            <person name="Arredondo F."/>
            <person name="Hong C."/>
            <person name="Coffey M."/>
            <person name="Young S.K."/>
            <person name="Zeng Q."/>
            <person name="Gargeya S."/>
            <person name="Fitzgerald M."/>
            <person name="Abouelleil A."/>
            <person name="Alvarado L."/>
            <person name="Chapman S.B."/>
            <person name="Gainer-Dewar J."/>
            <person name="Goldberg J."/>
            <person name="Griggs A."/>
            <person name="Gujja S."/>
            <person name="Hansen M."/>
            <person name="Howarth C."/>
            <person name="Imamovic A."/>
            <person name="Ireland A."/>
            <person name="Larimer J."/>
            <person name="McCowan C."/>
            <person name="Murphy C."/>
            <person name="Pearson M."/>
            <person name="Poon T.W."/>
            <person name="Priest M."/>
            <person name="Roberts A."/>
            <person name="Saif S."/>
            <person name="Shea T."/>
            <person name="Sykes S."/>
            <person name="Wortman J."/>
            <person name="Nusbaum C."/>
            <person name="Birren B."/>
        </authorList>
    </citation>
    <scope>NUCLEOTIDE SEQUENCE [LARGE SCALE GENOMIC DNA]</scope>
    <source>
        <strain evidence="1">CHvinca01</strain>
    </source>
</reference>
<protein>
    <submittedName>
        <fullName evidence="1">Uncharacterized protein</fullName>
    </submittedName>
</protein>
<dbReference type="VEuPathDB" id="FungiDB:PPTG_02689"/>
<dbReference type="AlphaFoldDB" id="W2KJS5"/>
<accession>W2KJS5</accession>
<name>W2KJS5_PHYNI</name>
<proteinExistence type="predicted"/>
<organism evidence="1">
    <name type="scientific">Phytophthora nicotianae</name>
    <name type="common">Potato buckeye rot agent</name>
    <name type="synonym">Phytophthora parasitica</name>
    <dbReference type="NCBI Taxonomy" id="4792"/>
    <lineage>
        <taxon>Eukaryota</taxon>
        <taxon>Sar</taxon>
        <taxon>Stramenopiles</taxon>
        <taxon>Oomycota</taxon>
        <taxon>Peronosporomycetes</taxon>
        <taxon>Peronosporales</taxon>
        <taxon>Peronosporaceae</taxon>
        <taxon>Phytophthora</taxon>
    </lineage>
</organism>
<evidence type="ECO:0000313" key="1">
    <source>
        <dbReference type="EMBL" id="ETL84884.1"/>
    </source>
</evidence>
<dbReference type="Proteomes" id="UP000054423">
    <property type="component" value="Unassembled WGS sequence"/>
</dbReference>
<sequence length="63" mass="7091">MSSYRRSIGGSDGFGITLRMESPHLTRKPGIASWWSHTTALKSKNLVDKLKEELNFLAAQRSK</sequence>
<dbReference type="EMBL" id="KI681701">
    <property type="protein sequence ID" value="ETL84884.1"/>
    <property type="molecule type" value="Genomic_DNA"/>
</dbReference>